<feature type="domain" description="HTH luxR-type" evidence="1">
    <location>
        <begin position="189"/>
        <end position="243"/>
    </location>
</feature>
<dbReference type="Gene3D" id="1.10.10.10">
    <property type="entry name" value="Winged helix-like DNA-binding domain superfamily/Winged helix DNA-binding domain"/>
    <property type="match status" value="1"/>
</dbReference>
<dbReference type="InterPro" id="IPR000792">
    <property type="entry name" value="Tscrpt_reg_LuxR_C"/>
</dbReference>
<keyword evidence="2" id="KW-0238">DNA-binding</keyword>
<dbReference type="SUPFAM" id="SSF46894">
    <property type="entry name" value="C-terminal effector domain of the bipartite response regulators"/>
    <property type="match status" value="1"/>
</dbReference>
<protein>
    <submittedName>
        <fullName evidence="2">DNA-binding response regulator</fullName>
    </submittedName>
</protein>
<dbReference type="InterPro" id="IPR016032">
    <property type="entry name" value="Sig_transdc_resp-reg_C-effctor"/>
</dbReference>
<proteinExistence type="predicted"/>
<keyword evidence="3" id="KW-1185">Reference proteome</keyword>
<dbReference type="EMBL" id="JAELVF020000001">
    <property type="protein sequence ID" value="MBU7597328.1"/>
    <property type="molecule type" value="Genomic_DNA"/>
</dbReference>
<dbReference type="SMART" id="SM00421">
    <property type="entry name" value="HTH_LUXR"/>
    <property type="match status" value="1"/>
</dbReference>
<dbReference type="GO" id="GO:0003677">
    <property type="term" value="F:DNA binding"/>
    <property type="evidence" value="ECO:0007669"/>
    <property type="project" value="UniProtKB-KW"/>
</dbReference>
<dbReference type="InterPro" id="IPR036388">
    <property type="entry name" value="WH-like_DNA-bd_sf"/>
</dbReference>
<reference evidence="2" key="1">
    <citation type="submission" date="2021-06" db="EMBL/GenBank/DDBJ databases">
        <title>Sequencing of actinobacteria type strains.</title>
        <authorList>
            <person name="Nguyen G.-S."/>
            <person name="Wentzel A."/>
        </authorList>
    </citation>
    <scope>NUCLEOTIDE SEQUENCE</scope>
    <source>
        <strain evidence="2">P38-E01</strain>
    </source>
</reference>
<dbReference type="Proteomes" id="UP000694501">
    <property type="component" value="Unassembled WGS sequence"/>
</dbReference>
<evidence type="ECO:0000259" key="1">
    <source>
        <dbReference type="SMART" id="SM00421"/>
    </source>
</evidence>
<dbReference type="AlphaFoldDB" id="A0A949JE58"/>
<sequence>MTETVFERPRVGVPVRSAAQSHAAHLEQTLLQARRLIESTVTLHRRRPSASGVMQTDAGVTTETLEQLIFRARRSVSVSFSGSVGFVEAVLRCLGHVPDGVSVRILCTPTAADAASAQLHSRPDVRVFRHDLREVVVVDGSFAFLRSPGKGAAVVTDTATVSAMEMLYVGVWSRGRKLGDHLELSPRLRTELTRRILERMRAGRTDAAAARELQVSLRTYRRHVAEIMRELEASSRFAAGVRAVEVGLLPQEH</sequence>
<evidence type="ECO:0000313" key="3">
    <source>
        <dbReference type="Proteomes" id="UP000694501"/>
    </source>
</evidence>
<gene>
    <name evidence="2" type="ORF">JGS22_006680</name>
</gene>
<accession>A0A949JE58</accession>
<evidence type="ECO:0000313" key="2">
    <source>
        <dbReference type="EMBL" id="MBU7597328.1"/>
    </source>
</evidence>
<dbReference type="RefSeq" id="WP_211042317.1">
    <property type="nucleotide sequence ID" value="NZ_JAELVF020000001.1"/>
</dbReference>
<organism evidence="2 3">
    <name type="scientific">Streptomyces tardus</name>
    <dbReference type="NCBI Taxonomy" id="2780544"/>
    <lineage>
        <taxon>Bacteria</taxon>
        <taxon>Bacillati</taxon>
        <taxon>Actinomycetota</taxon>
        <taxon>Actinomycetes</taxon>
        <taxon>Kitasatosporales</taxon>
        <taxon>Streptomycetaceae</taxon>
        <taxon>Streptomyces</taxon>
    </lineage>
</organism>
<name>A0A949JE58_9ACTN</name>
<dbReference type="GO" id="GO:0006355">
    <property type="term" value="P:regulation of DNA-templated transcription"/>
    <property type="evidence" value="ECO:0007669"/>
    <property type="project" value="InterPro"/>
</dbReference>
<comment type="caution">
    <text evidence="2">The sequence shown here is derived from an EMBL/GenBank/DDBJ whole genome shotgun (WGS) entry which is preliminary data.</text>
</comment>